<dbReference type="Pfam" id="PF13416">
    <property type="entry name" value="SBP_bac_8"/>
    <property type="match status" value="1"/>
</dbReference>
<protein>
    <submittedName>
        <fullName evidence="2">Multiple sugar transport system substrate-binding protein</fullName>
    </submittedName>
</protein>
<dbReference type="OrthoDB" id="7918484at2"/>
<dbReference type="PANTHER" id="PTHR43649">
    <property type="entry name" value="ARABINOSE-BINDING PROTEIN-RELATED"/>
    <property type="match status" value="1"/>
</dbReference>
<sequence>MNQQLPPPRRGRAVTAACALGAAVALALTGCAVADRGDGSGAPTQDGQIRATWWGGDSENQALNTVFDAFSARSGVEVRRESQAFDGYWDRLATQTAGGGAPDLIMQAGSQIPDYAGRDTLLDLTAVEGLDVDAVDEGLRRFGAVGDRLYGVVAGANAMGLVTNDAMLARAGAVVPDGEYGWDRYAQAANALHAALGPDVWGASDEGGDLISFILFVRDSGRQFYADDGTLNATREDLTRWLEYWQALRATGGAPPADVTAEGQGELAASPFAKGRTAMDLAWTQDYTSYSRLLQDELSISLPPYDAQHPSLWMNAASLWSISASSANPDEAAAAITYMATDPEAIADLGVALGMPPSQAARDQLRGTLEGPDQAAMDYMDEVAATSTPLNRLWPSGFAELRSLLEELNEAVAFGSSTVPEAVDEFFARAESFE</sequence>
<keyword evidence="2" id="KW-0813">Transport</keyword>
<dbReference type="RefSeq" id="WP_142058663.1">
    <property type="nucleotide sequence ID" value="NZ_VFPA01000003.1"/>
</dbReference>
<feature type="chain" id="PRO_5021905763" evidence="1">
    <location>
        <begin position="35"/>
        <end position="434"/>
    </location>
</feature>
<reference evidence="2 3" key="1">
    <citation type="submission" date="2019-06" db="EMBL/GenBank/DDBJ databases">
        <title>Sequencing the genomes of 1000 actinobacteria strains.</title>
        <authorList>
            <person name="Klenk H.-P."/>
        </authorList>
    </citation>
    <scope>NUCLEOTIDE SEQUENCE [LARGE SCALE GENOMIC DNA]</scope>
    <source>
        <strain evidence="2 3">DSM 45301</strain>
    </source>
</reference>
<feature type="signal peptide" evidence="1">
    <location>
        <begin position="1"/>
        <end position="34"/>
    </location>
</feature>
<name>A0A543DL79_9PSEU</name>
<dbReference type="SUPFAM" id="SSF53850">
    <property type="entry name" value="Periplasmic binding protein-like II"/>
    <property type="match status" value="1"/>
</dbReference>
<dbReference type="InterPro" id="IPR006059">
    <property type="entry name" value="SBP"/>
</dbReference>
<evidence type="ECO:0000256" key="1">
    <source>
        <dbReference type="SAM" id="SignalP"/>
    </source>
</evidence>
<organism evidence="2 3">
    <name type="scientific">Pseudonocardia kunmingensis</name>
    <dbReference type="NCBI Taxonomy" id="630975"/>
    <lineage>
        <taxon>Bacteria</taxon>
        <taxon>Bacillati</taxon>
        <taxon>Actinomycetota</taxon>
        <taxon>Actinomycetes</taxon>
        <taxon>Pseudonocardiales</taxon>
        <taxon>Pseudonocardiaceae</taxon>
        <taxon>Pseudonocardia</taxon>
    </lineage>
</organism>
<dbReference type="Proteomes" id="UP000315677">
    <property type="component" value="Unassembled WGS sequence"/>
</dbReference>
<accession>A0A543DL79</accession>
<dbReference type="InterPro" id="IPR050490">
    <property type="entry name" value="Bact_solute-bd_prot1"/>
</dbReference>
<dbReference type="AlphaFoldDB" id="A0A543DL79"/>
<dbReference type="Gene3D" id="3.40.190.10">
    <property type="entry name" value="Periplasmic binding protein-like II"/>
    <property type="match status" value="2"/>
</dbReference>
<evidence type="ECO:0000313" key="2">
    <source>
        <dbReference type="EMBL" id="TQM10079.1"/>
    </source>
</evidence>
<keyword evidence="1" id="KW-0732">Signal</keyword>
<proteinExistence type="predicted"/>
<keyword evidence="2" id="KW-0762">Sugar transport</keyword>
<dbReference type="EMBL" id="VFPA01000003">
    <property type="protein sequence ID" value="TQM10079.1"/>
    <property type="molecule type" value="Genomic_DNA"/>
</dbReference>
<comment type="caution">
    <text evidence="2">The sequence shown here is derived from an EMBL/GenBank/DDBJ whole genome shotgun (WGS) entry which is preliminary data.</text>
</comment>
<dbReference type="PANTHER" id="PTHR43649:SF30">
    <property type="entry name" value="ABC TRANSPORTER SUBSTRATE-BINDING PROTEIN"/>
    <property type="match status" value="1"/>
</dbReference>
<gene>
    <name evidence="2" type="ORF">FB558_5861</name>
</gene>
<evidence type="ECO:0000313" key="3">
    <source>
        <dbReference type="Proteomes" id="UP000315677"/>
    </source>
</evidence>
<keyword evidence="3" id="KW-1185">Reference proteome</keyword>